<dbReference type="Pfam" id="PF08357">
    <property type="entry name" value="SEFIR"/>
    <property type="match status" value="1"/>
</dbReference>
<organism evidence="11 12">
    <name type="scientific">Gouania willdenowi</name>
    <name type="common">Blunt-snouted clingfish</name>
    <name type="synonym">Lepadogaster willdenowi</name>
    <dbReference type="NCBI Taxonomy" id="441366"/>
    <lineage>
        <taxon>Eukaryota</taxon>
        <taxon>Metazoa</taxon>
        <taxon>Chordata</taxon>
        <taxon>Craniata</taxon>
        <taxon>Vertebrata</taxon>
        <taxon>Euteleostomi</taxon>
        <taxon>Actinopterygii</taxon>
        <taxon>Neopterygii</taxon>
        <taxon>Teleostei</taxon>
        <taxon>Neoteleostei</taxon>
        <taxon>Acanthomorphata</taxon>
        <taxon>Ovalentaria</taxon>
        <taxon>Blenniimorphae</taxon>
        <taxon>Blenniiformes</taxon>
        <taxon>Gobiesocoidei</taxon>
        <taxon>Gobiesocidae</taxon>
        <taxon>Gobiesocinae</taxon>
        <taxon>Gouania</taxon>
    </lineage>
</organism>
<dbReference type="Ensembl" id="ENSGWIT00000057859.1">
    <property type="protein sequence ID" value="ENSGWIP00000053657.1"/>
    <property type="gene ID" value="ENSGWIG00000025766.1"/>
</dbReference>
<evidence type="ECO:0000256" key="7">
    <source>
        <dbReference type="ARBA" id="ARBA00023180"/>
    </source>
</evidence>
<keyword evidence="12" id="KW-1185">Reference proteome</keyword>
<gene>
    <name evidence="11" type="primary">il17rc</name>
</gene>
<keyword evidence="4 8" id="KW-1133">Transmembrane helix</keyword>
<dbReference type="PANTHER" id="PTHR15583">
    <property type="entry name" value="INTERLEUKIN-17 RECEPTOR"/>
    <property type="match status" value="1"/>
</dbReference>
<dbReference type="InterPro" id="IPR039465">
    <property type="entry name" value="IL-17_rcpt-like"/>
</dbReference>
<dbReference type="OrthoDB" id="9949622at2759"/>
<feature type="chain" id="PRO_5034941460" evidence="9">
    <location>
        <begin position="22"/>
        <end position="649"/>
    </location>
</feature>
<dbReference type="GO" id="GO:0016020">
    <property type="term" value="C:membrane"/>
    <property type="evidence" value="ECO:0007669"/>
    <property type="project" value="UniProtKB-SubCell"/>
</dbReference>
<keyword evidence="7" id="KW-0325">Glycoprotein</keyword>
<evidence type="ECO:0000256" key="4">
    <source>
        <dbReference type="ARBA" id="ARBA00022989"/>
    </source>
</evidence>
<keyword evidence="5 8" id="KW-0472">Membrane</keyword>
<name>A0A8C5I317_GOUWI</name>
<evidence type="ECO:0000256" key="9">
    <source>
        <dbReference type="SAM" id="SignalP"/>
    </source>
</evidence>
<dbReference type="PANTHER" id="PTHR15583:SF12">
    <property type="entry name" value="INTERLEUKIN-17 RECEPTOR C"/>
    <property type="match status" value="1"/>
</dbReference>
<feature type="transmembrane region" description="Helical" evidence="8">
    <location>
        <begin position="401"/>
        <end position="422"/>
    </location>
</feature>
<keyword evidence="2 8" id="KW-0812">Transmembrane</keyword>
<reference evidence="11" key="3">
    <citation type="submission" date="2025-09" db="UniProtKB">
        <authorList>
            <consortium name="Ensembl"/>
        </authorList>
    </citation>
    <scope>IDENTIFICATION</scope>
</reference>
<evidence type="ECO:0000313" key="12">
    <source>
        <dbReference type="Proteomes" id="UP000694680"/>
    </source>
</evidence>
<evidence type="ECO:0000256" key="1">
    <source>
        <dbReference type="ARBA" id="ARBA00004479"/>
    </source>
</evidence>
<reference evidence="11" key="2">
    <citation type="submission" date="2025-08" db="UniProtKB">
        <authorList>
            <consortium name="Ensembl"/>
        </authorList>
    </citation>
    <scope>IDENTIFICATION</scope>
</reference>
<dbReference type="Proteomes" id="UP000694680">
    <property type="component" value="Chromosome 5"/>
</dbReference>
<dbReference type="InterPro" id="IPR013568">
    <property type="entry name" value="SEFIR_dom"/>
</dbReference>
<evidence type="ECO:0000256" key="6">
    <source>
        <dbReference type="ARBA" id="ARBA00023170"/>
    </source>
</evidence>
<evidence type="ECO:0000256" key="8">
    <source>
        <dbReference type="SAM" id="Phobius"/>
    </source>
</evidence>
<evidence type="ECO:0000259" key="10">
    <source>
        <dbReference type="Pfam" id="PF08357"/>
    </source>
</evidence>
<evidence type="ECO:0000256" key="2">
    <source>
        <dbReference type="ARBA" id="ARBA00022692"/>
    </source>
</evidence>
<evidence type="ECO:0000256" key="5">
    <source>
        <dbReference type="ARBA" id="ARBA00023136"/>
    </source>
</evidence>
<feature type="signal peptide" evidence="9">
    <location>
        <begin position="1"/>
        <end position="21"/>
    </location>
</feature>
<protein>
    <submittedName>
        <fullName evidence="11">Uncharacterized LOC114463260</fullName>
    </submittedName>
</protein>
<reference evidence="11" key="1">
    <citation type="submission" date="2020-06" db="EMBL/GenBank/DDBJ databases">
        <authorList>
            <consortium name="Wellcome Sanger Institute Data Sharing"/>
        </authorList>
    </citation>
    <scope>NUCLEOTIDE SEQUENCE [LARGE SCALE GENOMIC DNA]</scope>
</reference>
<accession>A0A8C5I317</accession>
<evidence type="ECO:0000313" key="11">
    <source>
        <dbReference type="Ensembl" id="ENSGWIP00000053657.1"/>
    </source>
</evidence>
<proteinExistence type="predicted"/>
<keyword evidence="3 9" id="KW-0732">Signal</keyword>
<keyword evidence="6" id="KW-0675">Receptor</keyword>
<dbReference type="GO" id="GO:0030368">
    <property type="term" value="F:interleukin-17 receptor activity"/>
    <property type="evidence" value="ECO:0007669"/>
    <property type="project" value="InterPro"/>
</dbReference>
<feature type="domain" description="SEFIR" evidence="10">
    <location>
        <begin position="460"/>
        <end position="614"/>
    </location>
</feature>
<comment type="subcellular location">
    <subcellularLocation>
        <location evidence="1">Membrane</location>
        <topology evidence="1">Single-pass type I membrane protein</topology>
    </subcellularLocation>
</comment>
<dbReference type="AlphaFoldDB" id="A0A8C5I317"/>
<dbReference type="Gene3D" id="3.40.50.11530">
    <property type="match status" value="1"/>
</dbReference>
<evidence type="ECO:0000256" key="3">
    <source>
        <dbReference type="ARBA" id="ARBA00022729"/>
    </source>
</evidence>
<sequence length="649" mass="73993">MFTTQCSVWCFFTTLCLSASSLEMVRPDGVDVICSEGLSECTVKDWMLLLADDDSVEIQSIKSHIKLCCSVQTCELCLSVDAELHIPPDKDWMVEEHSSSDNEDLSKETAKLNATFNASVTVCYSIAMMPVCKKVEFTVEHKSLQHQNKAEVSLVITQPNGFPFSSQVLVYPAKQTPANHLLQKVITPSLNEVCSQQLQKYVPQCRVPVVRFVAKPEMNHVELQIGRNDSLPSMCVQYEKNGNCQGWNKTIIPQYSVTLCMCFQVWDEDILGRSLHLCPFHKTDFLNISQRNMRDNVTVSLHLRRIKDFSQILLWNVSAPCRLEGEVWLCHSHSSCMRFNVPKQQLVNGTWKQDHKGFWVRTGEFENIDEDLLSPCLMIRVKAAEHDFGPFCITHPDRGHWALLVVGGLLLICVIAIMFYIFHDLVKKWAWSWHRGGLVKICRKGHVVLLSPPDPDDGVSESICQLGSSLLSLGFSVAVDQWSRKQQCMMGPLPWLYAQLLKMDSVGGKVVLILNHRALERCEGWTTLSTNFELEEKAKELPHMRSPYADTFTASMILIQAEKQLDGARGRFLLVKFRSHQEQAHSSDMGLPELLQGLPLFHLPSQTRCFINELTMVKPRRESRRKWTRKKRKTYTARAKEIKKTVNPI</sequence>